<proteinExistence type="predicted"/>
<protein>
    <submittedName>
        <fullName evidence="1">Uncharacterized protein</fullName>
    </submittedName>
</protein>
<organism evidence="1 2">
    <name type="scientific">Aspergillus homomorphus (strain CBS 101889)</name>
    <dbReference type="NCBI Taxonomy" id="1450537"/>
    <lineage>
        <taxon>Eukaryota</taxon>
        <taxon>Fungi</taxon>
        <taxon>Dikarya</taxon>
        <taxon>Ascomycota</taxon>
        <taxon>Pezizomycotina</taxon>
        <taxon>Eurotiomycetes</taxon>
        <taxon>Eurotiomycetidae</taxon>
        <taxon>Eurotiales</taxon>
        <taxon>Aspergillaceae</taxon>
        <taxon>Aspergillus</taxon>
        <taxon>Aspergillus subgen. Circumdati</taxon>
    </lineage>
</organism>
<dbReference type="Proteomes" id="UP000248961">
    <property type="component" value="Unassembled WGS sequence"/>
</dbReference>
<gene>
    <name evidence="1" type="ORF">BO97DRAFT_409541</name>
</gene>
<sequence>METTTETVRSLKRKRSERKNQEFFLDASVRKIEDYAERIDRKAAPTTSDKNRLISDVKLVKGERLSLKKRTKDKQRLYRDFLVKCIRCTELGPNVMVLCSLALGLTGIYGLNQLGMEGFFQRLVSRGSWESPAVTEIARSYDVPDATFPGLGSEPLADLDFECMGVRYSETFPLDSAISKFLPVEISPAVLPIDQVSATFNVKLDMPFQPTSSASLTLRFEIDRELAWQIVPFYQPDSAVIASEGAQTQ</sequence>
<name>A0A395HFH4_ASPHC</name>
<dbReference type="GeneID" id="37200377"/>
<reference evidence="1 2" key="1">
    <citation type="submission" date="2018-02" db="EMBL/GenBank/DDBJ databases">
        <title>The genomes of Aspergillus section Nigri reveals drivers in fungal speciation.</title>
        <authorList>
            <consortium name="DOE Joint Genome Institute"/>
            <person name="Vesth T.C."/>
            <person name="Nybo J."/>
            <person name="Theobald S."/>
            <person name="Brandl J."/>
            <person name="Frisvad J.C."/>
            <person name="Nielsen K.F."/>
            <person name="Lyhne E.K."/>
            <person name="Kogle M.E."/>
            <person name="Kuo A."/>
            <person name="Riley R."/>
            <person name="Clum A."/>
            <person name="Nolan M."/>
            <person name="Lipzen A."/>
            <person name="Salamov A."/>
            <person name="Henrissat B."/>
            <person name="Wiebenga A."/>
            <person name="De vries R.P."/>
            <person name="Grigoriev I.V."/>
            <person name="Mortensen U.H."/>
            <person name="Andersen M.R."/>
            <person name="Baker S.E."/>
        </authorList>
    </citation>
    <scope>NUCLEOTIDE SEQUENCE [LARGE SCALE GENOMIC DNA]</scope>
    <source>
        <strain evidence="1 2">CBS 101889</strain>
    </source>
</reference>
<dbReference type="RefSeq" id="XP_025545761.1">
    <property type="nucleotide sequence ID" value="XM_025696088.1"/>
</dbReference>
<dbReference type="OrthoDB" id="10330787at2759"/>
<evidence type="ECO:0000313" key="2">
    <source>
        <dbReference type="Proteomes" id="UP000248961"/>
    </source>
</evidence>
<keyword evidence="2" id="KW-1185">Reference proteome</keyword>
<accession>A0A395HFH4</accession>
<dbReference type="AlphaFoldDB" id="A0A395HFH4"/>
<evidence type="ECO:0000313" key="1">
    <source>
        <dbReference type="EMBL" id="RAL06607.1"/>
    </source>
</evidence>
<dbReference type="VEuPathDB" id="FungiDB:BO97DRAFT_409541"/>
<dbReference type="EMBL" id="KZ824370">
    <property type="protein sequence ID" value="RAL06607.1"/>
    <property type="molecule type" value="Genomic_DNA"/>
</dbReference>